<dbReference type="Gene3D" id="3.30.1360.20">
    <property type="entry name" value="Transcriptional coactivator/pterin dehydratase"/>
    <property type="match status" value="1"/>
</dbReference>
<comment type="caution">
    <text evidence="7">The sequence shown here is derived from an EMBL/GenBank/DDBJ whole genome shotgun (WGS) entry which is preliminary data.</text>
</comment>
<reference evidence="7 8" key="1">
    <citation type="submission" date="2023-08" db="EMBL/GenBank/DDBJ databases">
        <title>Nocardioides seae sp. nov., a bacterium isolated from a soil.</title>
        <authorList>
            <person name="Wang X."/>
        </authorList>
    </citation>
    <scope>NUCLEOTIDE SEQUENCE [LARGE SCALE GENOMIC DNA]</scope>
    <source>
        <strain evidence="7 8">YZH12</strain>
    </source>
</reference>
<keyword evidence="5 7" id="KW-0456">Lyase</keyword>
<name>A0ABU3PRC8_9ACTN</name>
<sequence length="222" mass="24055">MATVPTLTGEQVLAADLPDWRLLLTRLHARFVVDDYRTATELTARVAAAATELDHHPELDLRFGALRVVTWSHDANGVTERDVELARRVSALAAELGARAQPRTVQALEIALDTPDHAAVKPFWRAVLGMEDGPLPDDLADPATGLPGMWFQECEPEPADAPAGRMRFHLDITVPHDVALGRVDAALAAGGRLVSDAAAKAFWVLEDAEGNKACVCTWQDRS</sequence>
<proteinExistence type="inferred from homology"/>
<evidence type="ECO:0000256" key="4">
    <source>
        <dbReference type="ARBA" id="ARBA00021735"/>
    </source>
</evidence>
<comment type="catalytic activity">
    <reaction evidence="1">
        <text>(4aS,6R)-4a-hydroxy-L-erythro-5,6,7,8-tetrahydrobiopterin = (6R)-L-erythro-6,7-dihydrobiopterin + H2O</text>
        <dbReference type="Rhea" id="RHEA:11920"/>
        <dbReference type="ChEBI" id="CHEBI:15377"/>
        <dbReference type="ChEBI" id="CHEBI:15642"/>
        <dbReference type="ChEBI" id="CHEBI:43120"/>
        <dbReference type="EC" id="4.2.1.96"/>
    </reaction>
</comment>
<evidence type="ECO:0000313" key="7">
    <source>
        <dbReference type="EMBL" id="MDT9591785.1"/>
    </source>
</evidence>
<organism evidence="7 8">
    <name type="scientific">Nocardioides imazamoxiresistens</name>
    <dbReference type="NCBI Taxonomy" id="3231893"/>
    <lineage>
        <taxon>Bacteria</taxon>
        <taxon>Bacillati</taxon>
        <taxon>Actinomycetota</taxon>
        <taxon>Actinomycetes</taxon>
        <taxon>Propionibacteriales</taxon>
        <taxon>Nocardioidaceae</taxon>
        <taxon>Nocardioides</taxon>
    </lineage>
</organism>
<evidence type="ECO:0000256" key="2">
    <source>
        <dbReference type="ARBA" id="ARBA00006472"/>
    </source>
</evidence>
<gene>
    <name evidence="7" type="ORF">RDV89_01805</name>
</gene>
<dbReference type="Pfam" id="PF01329">
    <property type="entry name" value="Pterin_4a"/>
    <property type="match status" value="1"/>
</dbReference>
<dbReference type="GO" id="GO:0008124">
    <property type="term" value="F:4-alpha-hydroxytetrahydrobiopterin dehydratase activity"/>
    <property type="evidence" value="ECO:0007669"/>
    <property type="project" value="UniProtKB-EC"/>
</dbReference>
<dbReference type="InterPro" id="IPR001533">
    <property type="entry name" value="Pterin_deHydtase"/>
</dbReference>
<dbReference type="CDD" id="cd06587">
    <property type="entry name" value="VOC"/>
    <property type="match status" value="1"/>
</dbReference>
<evidence type="ECO:0000259" key="6">
    <source>
        <dbReference type="Pfam" id="PF18029"/>
    </source>
</evidence>
<dbReference type="SUPFAM" id="SSF54593">
    <property type="entry name" value="Glyoxalase/Bleomycin resistance protein/Dihydroxybiphenyl dioxygenase"/>
    <property type="match status" value="1"/>
</dbReference>
<dbReference type="CDD" id="cd00488">
    <property type="entry name" value="PCD_DCoH"/>
    <property type="match status" value="1"/>
</dbReference>
<evidence type="ECO:0000313" key="8">
    <source>
        <dbReference type="Proteomes" id="UP001268542"/>
    </source>
</evidence>
<comment type="similarity">
    <text evidence="2">Belongs to the pterin-4-alpha-carbinolamine dehydratase family.</text>
</comment>
<evidence type="ECO:0000256" key="1">
    <source>
        <dbReference type="ARBA" id="ARBA00001554"/>
    </source>
</evidence>
<dbReference type="RefSeq" id="WP_315730817.1">
    <property type="nucleotide sequence ID" value="NZ_JAVYII010000001.1"/>
</dbReference>
<keyword evidence="8" id="KW-1185">Reference proteome</keyword>
<dbReference type="Gene3D" id="3.10.180.10">
    <property type="entry name" value="2,3-Dihydroxybiphenyl 1,2-Dioxygenase, domain 1"/>
    <property type="match status" value="1"/>
</dbReference>
<dbReference type="EMBL" id="JAVYII010000001">
    <property type="protein sequence ID" value="MDT9591785.1"/>
    <property type="molecule type" value="Genomic_DNA"/>
</dbReference>
<dbReference type="EC" id="4.2.1.96" evidence="3"/>
<evidence type="ECO:0000256" key="5">
    <source>
        <dbReference type="ARBA" id="ARBA00023239"/>
    </source>
</evidence>
<dbReference type="Proteomes" id="UP001268542">
    <property type="component" value="Unassembled WGS sequence"/>
</dbReference>
<dbReference type="InterPro" id="IPR029068">
    <property type="entry name" value="Glyas_Bleomycin-R_OHBP_Dase"/>
</dbReference>
<feature type="domain" description="Glyoxalase-like" evidence="6">
    <location>
        <begin position="110"/>
        <end position="216"/>
    </location>
</feature>
<accession>A0ABU3PRC8</accession>
<dbReference type="PANTHER" id="PTHR12599:SF0">
    <property type="entry name" value="PTERIN-4-ALPHA-CARBINOLAMINE DEHYDRATASE"/>
    <property type="match status" value="1"/>
</dbReference>
<dbReference type="InterPro" id="IPR041581">
    <property type="entry name" value="Glyoxalase_6"/>
</dbReference>
<dbReference type="PANTHER" id="PTHR12599">
    <property type="entry name" value="PTERIN-4-ALPHA-CARBINOLAMINE DEHYDRATASE"/>
    <property type="match status" value="1"/>
</dbReference>
<evidence type="ECO:0000256" key="3">
    <source>
        <dbReference type="ARBA" id="ARBA00013252"/>
    </source>
</evidence>
<dbReference type="InterPro" id="IPR036428">
    <property type="entry name" value="PCD_sf"/>
</dbReference>
<protein>
    <recommendedName>
        <fullName evidence="4">Putative pterin-4-alpha-carbinolamine dehydratase</fullName>
        <ecNumber evidence="3">4.2.1.96</ecNumber>
    </recommendedName>
</protein>
<dbReference type="SUPFAM" id="SSF55248">
    <property type="entry name" value="PCD-like"/>
    <property type="match status" value="1"/>
</dbReference>
<dbReference type="Pfam" id="PF18029">
    <property type="entry name" value="Glyoxalase_6"/>
    <property type="match status" value="1"/>
</dbReference>